<evidence type="ECO:0000313" key="4">
    <source>
        <dbReference type="Proteomes" id="UP001163798"/>
    </source>
</evidence>
<feature type="transmembrane region" description="Helical" evidence="2">
    <location>
        <begin position="246"/>
        <end position="267"/>
    </location>
</feature>
<evidence type="ECO:0000256" key="2">
    <source>
        <dbReference type="SAM" id="Phobius"/>
    </source>
</evidence>
<feature type="region of interest" description="Disordered" evidence="1">
    <location>
        <begin position="209"/>
        <end position="233"/>
    </location>
</feature>
<accession>A0AA38KED1</accession>
<name>A0AA38KED1_9AGAR</name>
<keyword evidence="2" id="KW-1133">Transmembrane helix</keyword>
<dbReference type="EMBL" id="MU793467">
    <property type="protein sequence ID" value="KAJ3782576.1"/>
    <property type="molecule type" value="Genomic_DNA"/>
</dbReference>
<evidence type="ECO:0000313" key="3">
    <source>
        <dbReference type="EMBL" id="KAJ3782576.1"/>
    </source>
</evidence>
<feature type="compositionally biased region" description="Low complexity" evidence="1">
    <location>
        <begin position="209"/>
        <end position="228"/>
    </location>
</feature>
<protein>
    <submittedName>
        <fullName evidence="3">Uncharacterized protein</fullName>
    </submittedName>
</protein>
<organism evidence="3 4">
    <name type="scientific">Lentinula aff. detonsa</name>
    <dbReference type="NCBI Taxonomy" id="2804958"/>
    <lineage>
        <taxon>Eukaryota</taxon>
        <taxon>Fungi</taxon>
        <taxon>Dikarya</taxon>
        <taxon>Basidiomycota</taxon>
        <taxon>Agaricomycotina</taxon>
        <taxon>Agaricomycetes</taxon>
        <taxon>Agaricomycetidae</taxon>
        <taxon>Agaricales</taxon>
        <taxon>Marasmiineae</taxon>
        <taxon>Omphalotaceae</taxon>
        <taxon>Lentinula</taxon>
    </lineage>
</organism>
<comment type="caution">
    <text evidence="3">The sequence shown here is derived from an EMBL/GenBank/DDBJ whole genome shotgun (WGS) entry which is preliminary data.</text>
</comment>
<evidence type="ECO:0000256" key="1">
    <source>
        <dbReference type="SAM" id="MobiDB-lite"/>
    </source>
</evidence>
<feature type="region of interest" description="Disordered" evidence="1">
    <location>
        <begin position="417"/>
        <end position="442"/>
    </location>
</feature>
<reference evidence="3" key="1">
    <citation type="submission" date="2022-08" db="EMBL/GenBank/DDBJ databases">
        <authorList>
            <consortium name="DOE Joint Genome Institute"/>
            <person name="Min B."/>
            <person name="Riley R."/>
            <person name="Sierra-Patev S."/>
            <person name="Naranjo-Ortiz M."/>
            <person name="Looney B."/>
            <person name="Konkel Z."/>
            <person name="Slot J.C."/>
            <person name="Sakamoto Y."/>
            <person name="Steenwyk J.L."/>
            <person name="Rokas A."/>
            <person name="Carro J."/>
            <person name="Camarero S."/>
            <person name="Ferreira P."/>
            <person name="Molpeceres G."/>
            <person name="Ruiz-Duenas F.J."/>
            <person name="Serrano A."/>
            <person name="Henrissat B."/>
            <person name="Drula E."/>
            <person name="Hughes K.W."/>
            <person name="Mata J.L."/>
            <person name="Ishikawa N.K."/>
            <person name="Vargas-Isla R."/>
            <person name="Ushijima S."/>
            <person name="Smith C.A."/>
            <person name="Ahrendt S."/>
            <person name="Andreopoulos W."/>
            <person name="He G."/>
            <person name="Labutti K."/>
            <person name="Lipzen A."/>
            <person name="Ng V."/>
            <person name="Sandor L."/>
            <person name="Barry K."/>
            <person name="Martinez A.T."/>
            <person name="Xiao Y."/>
            <person name="Gibbons J.G."/>
            <person name="Terashima K."/>
            <person name="Hibbett D.S."/>
            <person name="Grigoriev I.V."/>
        </authorList>
    </citation>
    <scope>NUCLEOTIDE SEQUENCE</scope>
    <source>
        <strain evidence="3">TFB10291</strain>
    </source>
</reference>
<keyword evidence="2" id="KW-0472">Membrane</keyword>
<keyword evidence="2" id="KW-0812">Transmembrane</keyword>
<keyword evidence="4" id="KW-1185">Reference proteome</keyword>
<proteinExistence type="predicted"/>
<feature type="region of interest" description="Disordered" evidence="1">
    <location>
        <begin position="351"/>
        <end position="395"/>
    </location>
</feature>
<dbReference type="Proteomes" id="UP001163798">
    <property type="component" value="Unassembled WGS sequence"/>
</dbReference>
<sequence length="442" mass="47151">MSHRAAKYLAQAPSCNVGCTFLSIRISNCRPYTANISDPNLTSLPSGRSSISFLSLIVSAVRVRLNEEGVSSRTLTAPLQVTGSFQIEPDDPSNIVYNVVNTSNHANQVIQTKLAPDDEIYGSFPVLLVEPGVFELQAYAGAPDVNGGDCQSSGSFSSTHRTQFPLTSISSSIASSESHLPSSRPAITSIMRTYPSNTHWSFDSNTVPLPTSGTLSQSTPTTSSTESPNLAENNSKARHQHLVDGIVGGLIGLFMLLILSFCLARFVRRRQNNPSHRFWDGDGDGGTKIARIRHFWSAMRVDSNHAQSSSSIIPFTQAAVVSQTGPVSDKTVTLNSGYAVTAIPLGSVIRHTNGSNDDDIEAGISKSRPTRDGSEDGSRSIEQNRDRGSVNAISGNGTLTSGLIVGATITMITSGDYVSPPFSERTTPPPSYRSATKAVLET</sequence>
<feature type="compositionally biased region" description="Basic and acidic residues" evidence="1">
    <location>
        <begin position="369"/>
        <end position="388"/>
    </location>
</feature>
<gene>
    <name evidence="3" type="ORF">GGU10DRAFT_363419</name>
</gene>
<dbReference type="AlphaFoldDB" id="A0AA38KED1"/>